<dbReference type="AlphaFoldDB" id="A0A939MQ63"/>
<sequence length="81" mass="9057">MIGVLSGSLGAAPAERHLCSRAGCPETAEWAIEWRNPKIHAEDRRKTWLACPEHLEFLRDFLALRSFPLTVRPLESSEASA</sequence>
<dbReference type="Proteomes" id="UP000664382">
    <property type="component" value="Unassembled WGS sequence"/>
</dbReference>
<evidence type="ECO:0000313" key="1">
    <source>
        <dbReference type="EMBL" id="MBO1902586.1"/>
    </source>
</evidence>
<dbReference type="EMBL" id="JAGDYM010000013">
    <property type="protein sequence ID" value="MBO1902586.1"/>
    <property type="molecule type" value="Genomic_DNA"/>
</dbReference>
<protein>
    <recommendedName>
        <fullName evidence="3">Acetone carboxylase</fullName>
    </recommendedName>
</protein>
<keyword evidence="2" id="KW-1185">Reference proteome</keyword>
<comment type="caution">
    <text evidence="1">The sequence shown here is derived from an EMBL/GenBank/DDBJ whole genome shotgun (WGS) entry which is preliminary data.</text>
</comment>
<dbReference type="RefSeq" id="WP_208098344.1">
    <property type="nucleotide sequence ID" value="NZ_JAGDYM010000013.1"/>
</dbReference>
<name>A0A939MQ63_9MICO</name>
<organism evidence="1 2">
    <name type="scientific">Leucobacter weissii</name>
    <dbReference type="NCBI Taxonomy" id="1983706"/>
    <lineage>
        <taxon>Bacteria</taxon>
        <taxon>Bacillati</taxon>
        <taxon>Actinomycetota</taxon>
        <taxon>Actinomycetes</taxon>
        <taxon>Micrococcales</taxon>
        <taxon>Microbacteriaceae</taxon>
        <taxon>Leucobacter</taxon>
    </lineage>
</organism>
<accession>A0A939MQ63</accession>
<proteinExistence type="predicted"/>
<evidence type="ECO:0008006" key="3">
    <source>
        <dbReference type="Google" id="ProtNLM"/>
    </source>
</evidence>
<evidence type="ECO:0000313" key="2">
    <source>
        <dbReference type="Proteomes" id="UP000664382"/>
    </source>
</evidence>
<reference evidence="1" key="1">
    <citation type="submission" date="2021-03" db="EMBL/GenBank/DDBJ databases">
        <title>Leucobacter chromiisoli sp. nov., isolated from chromium-containing soil of chemical plant.</title>
        <authorList>
            <person name="Xu Z."/>
        </authorList>
    </citation>
    <scope>NUCLEOTIDE SEQUENCE</scope>
    <source>
        <strain evidence="1">S27</strain>
    </source>
</reference>
<gene>
    <name evidence="1" type="ORF">J4H92_11570</name>
</gene>